<dbReference type="HOGENOM" id="CLU_082760_6_2_6"/>
<dbReference type="AlphaFoldDB" id="A3QGK6"/>
<dbReference type="InterPro" id="IPR029032">
    <property type="entry name" value="AhpD-like"/>
</dbReference>
<dbReference type="RefSeq" id="WP_011866535.1">
    <property type="nucleotide sequence ID" value="NC_009092.1"/>
</dbReference>
<dbReference type="PANTHER" id="PTHR34846:SF10">
    <property type="entry name" value="CYTOPLASMIC PROTEIN"/>
    <property type="match status" value="1"/>
</dbReference>
<keyword evidence="2" id="KW-0560">Oxidoreductase</keyword>
<name>A3QGK6_SHELP</name>
<dbReference type="Pfam" id="PF02627">
    <property type="entry name" value="CMD"/>
    <property type="match status" value="1"/>
</dbReference>
<gene>
    <name evidence="2" type="ordered locus">Shew_2738</name>
</gene>
<evidence type="ECO:0000259" key="1">
    <source>
        <dbReference type="Pfam" id="PF02627"/>
    </source>
</evidence>
<dbReference type="OrthoDB" id="9801997at2"/>
<dbReference type="KEGG" id="slo:Shew_2738"/>
<accession>A3QGK6</accession>
<evidence type="ECO:0000313" key="3">
    <source>
        <dbReference type="Proteomes" id="UP000001558"/>
    </source>
</evidence>
<dbReference type="Gene3D" id="1.20.1290.10">
    <property type="entry name" value="AhpD-like"/>
    <property type="match status" value="1"/>
</dbReference>
<sequence length="147" mass="16519">MSTSIDYMTLAPEALGILYSQENYLKQVFSDHEKLGLAELELLKLHISQVNGCAFCIEMHTKLALELGVSLDKIVGLSAWRGLPYYSEAEREALAWAEQLALPHISIEAREQARRYFGDKLLVDLTLGINAINSWNRLCKALKPSLI</sequence>
<dbReference type="EMBL" id="CP000606">
    <property type="protein sequence ID" value="ABO24604.1"/>
    <property type="molecule type" value="Genomic_DNA"/>
</dbReference>
<evidence type="ECO:0000313" key="2">
    <source>
        <dbReference type="EMBL" id="ABO24604.1"/>
    </source>
</evidence>
<dbReference type="GO" id="GO:0051920">
    <property type="term" value="F:peroxiredoxin activity"/>
    <property type="evidence" value="ECO:0007669"/>
    <property type="project" value="InterPro"/>
</dbReference>
<dbReference type="InterPro" id="IPR004675">
    <property type="entry name" value="AhpD_core"/>
</dbReference>
<keyword evidence="2" id="KW-0575">Peroxidase</keyword>
<dbReference type="NCBIfam" id="TIGR00778">
    <property type="entry name" value="ahpD_dom"/>
    <property type="match status" value="1"/>
</dbReference>
<feature type="domain" description="Carboxymuconolactone decarboxylase-like" evidence="1">
    <location>
        <begin position="23"/>
        <end position="99"/>
    </location>
</feature>
<protein>
    <submittedName>
        <fullName evidence="2">Alkylhydroperoxidase like protein, AhpD family</fullName>
    </submittedName>
</protein>
<dbReference type="STRING" id="323850.Shew_2738"/>
<proteinExistence type="predicted"/>
<organism evidence="2 3">
    <name type="scientific">Shewanella loihica (strain ATCC BAA-1088 / PV-4)</name>
    <dbReference type="NCBI Taxonomy" id="323850"/>
    <lineage>
        <taxon>Bacteria</taxon>
        <taxon>Pseudomonadati</taxon>
        <taxon>Pseudomonadota</taxon>
        <taxon>Gammaproteobacteria</taxon>
        <taxon>Alteromonadales</taxon>
        <taxon>Shewanellaceae</taxon>
        <taxon>Shewanella</taxon>
    </lineage>
</organism>
<keyword evidence="3" id="KW-1185">Reference proteome</keyword>
<dbReference type="InterPro" id="IPR003779">
    <property type="entry name" value="CMD-like"/>
</dbReference>
<dbReference type="Proteomes" id="UP000001558">
    <property type="component" value="Chromosome"/>
</dbReference>
<dbReference type="PANTHER" id="PTHR34846">
    <property type="entry name" value="4-CARBOXYMUCONOLACTONE DECARBOXYLASE FAMILY PROTEIN (AFU_ORTHOLOGUE AFUA_6G11590)"/>
    <property type="match status" value="1"/>
</dbReference>
<dbReference type="eggNOG" id="COG2128">
    <property type="taxonomic scope" value="Bacteria"/>
</dbReference>
<dbReference type="SUPFAM" id="SSF69118">
    <property type="entry name" value="AhpD-like"/>
    <property type="match status" value="1"/>
</dbReference>
<reference evidence="2 3" key="1">
    <citation type="submission" date="2007-03" db="EMBL/GenBank/DDBJ databases">
        <title>Complete sequence of Shewanella loihica PV-4.</title>
        <authorList>
            <consortium name="US DOE Joint Genome Institute"/>
            <person name="Copeland A."/>
            <person name="Lucas S."/>
            <person name="Lapidus A."/>
            <person name="Barry K."/>
            <person name="Detter J.C."/>
            <person name="Glavina del Rio T."/>
            <person name="Hammon N."/>
            <person name="Israni S."/>
            <person name="Dalin E."/>
            <person name="Tice H."/>
            <person name="Pitluck S."/>
            <person name="Chain P."/>
            <person name="Malfatti S."/>
            <person name="Shin M."/>
            <person name="Vergez L."/>
            <person name="Schmutz J."/>
            <person name="Larimer F."/>
            <person name="Land M."/>
            <person name="Hauser L."/>
            <person name="Kyrpides N."/>
            <person name="Mikhailova N."/>
            <person name="Romine M.F."/>
            <person name="Serres G."/>
            <person name="Fredrickson J."/>
            <person name="Tiedje J."/>
            <person name="Richardson P."/>
        </authorList>
    </citation>
    <scope>NUCLEOTIDE SEQUENCE [LARGE SCALE GENOMIC DNA]</scope>
    <source>
        <strain evidence="3">ATCC BAA-1088 / PV-4</strain>
    </source>
</reference>